<dbReference type="InterPro" id="IPR027417">
    <property type="entry name" value="P-loop_NTPase"/>
</dbReference>
<evidence type="ECO:0000313" key="2">
    <source>
        <dbReference type="EMBL" id="MFC4997082.1"/>
    </source>
</evidence>
<feature type="coiled-coil region" evidence="1">
    <location>
        <begin position="682"/>
        <end position="733"/>
    </location>
</feature>
<dbReference type="SUPFAM" id="SSF52540">
    <property type="entry name" value="P-loop containing nucleoside triphosphate hydrolases"/>
    <property type="match status" value="1"/>
</dbReference>
<keyword evidence="3" id="KW-1185">Reference proteome</keyword>
<reference evidence="3" key="1">
    <citation type="journal article" date="2019" name="Int. J. Syst. Evol. Microbiol.">
        <title>The Global Catalogue of Microorganisms (GCM) 10K type strain sequencing project: providing services to taxonomists for standard genome sequencing and annotation.</title>
        <authorList>
            <consortium name="The Broad Institute Genomics Platform"/>
            <consortium name="The Broad Institute Genome Sequencing Center for Infectious Disease"/>
            <person name="Wu L."/>
            <person name="Ma J."/>
        </authorList>
    </citation>
    <scope>NUCLEOTIDE SEQUENCE [LARGE SCALE GENOMIC DNA]</scope>
    <source>
        <strain evidence="3">CGMCC 4.7152</strain>
    </source>
</reference>
<feature type="coiled-coil region" evidence="1">
    <location>
        <begin position="326"/>
        <end position="353"/>
    </location>
</feature>
<feature type="coiled-coil region" evidence="1">
    <location>
        <begin position="401"/>
        <end position="449"/>
    </location>
</feature>
<accession>A0ABV9VM49</accession>
<dbReference type="GO" id="GO:0005524">
    <property type="term" value="F:ATP binding"/>
    <property type="evidence" value="ECO:0007669"/>
    <property type="project" value="UniProtKB-KW"/>
</dbReference>
<dbReference type="Gene3D" id="3.40.50.300">
    <property type="entry name" value="P-loop containing nucleotide triphosphate hydrolases"/>
    <property type="match status" value="1"/>
</dbReference>
<proteinExistence type="predicted"/>
<organism evidence="2 3">
    <name type="scientific">Dactylosporangium cerinum</name>
    <dbReference type="NCBI Taxonomy" id="1434730"/>
    <lineage>
        <taxon>Bacteria</taxon>
        <taxon>Bacillati</taxon>
        <taxon>Actinomycetota</taxon>
        <taxon>Actinomycetes</taxon>
        <taxon>Micromonosporales</taxon>
        <taxon>Micromonosporaceae</taxon>
        <taxon>Dactylosporangium</taxon>
    </lineage>
</organism>
<name>A0ABV9VM49_9ACTN</name>
<dbReference type="Pfam" id="PF13555">
    <property type="entry name" value="AAA_29"/>
    <property type="match status" value="1"/>
</dbReference>
<evidence type="ECO:0000313" key="3">
    <source>
        <dbReference type="Proteomes" id="UP001595912"/>
    </source>
</evidence>
<comment type="caution">
    <text evidence="2">The sequence shown here is derived from an EMBL/GenBank/DDBJ whole genome shotgun (WGS) entry which is preliminary data.</text>
</comment>
<protein>
    <submittedName>
        <fullName evidence="2">ATP-binding protein</fullName>
    </submittedName>
</protein>
<evidence type="ECO:0000256" key="1">
    <source>
        <dbReference type="SAM" id="Coils"/>
    </source>
</evidence>
<sequence length="1129" mass="127292">MTEDLTLDDVVHGGPGYRLHRLEVRNWGTFDQRVWMLTLAGASGLLTGDIGSGKSTLVDAVTTLLLPANKISYNKAAGAETRERSLRSYVLGHHKSERNELTGVSRPVALRRGSCYSVILGVFGNTDLDTQVTVAQVFWLHEGNPGQPERLFVVADGRLGVDTDFVDFGTEISHLRRRLRQTGAKVYDHFPEYGKDYRRRLGISSDQAMDLFHQTVSMKAVENLNAFVRSHMLEPFDADTWIKQLIDHFDDLTTAHQAVQVAREQLAALAPMIELCDEHDRMGVRIADLNLQRAALPYFCAHGTAALLKTRIEQHQTTLTDLGTQLSTIGQQLEDLRQQAKRLELERAGHGGDRIGAIERELVDARRTQDRRKERADRFNRQLTAAGLAPVASAEQFGPRLKEIDREADRSAERRADLQRQFAEAMNRVKELHDRLEELNAELLSLRQRRNNIPRRMLELREWMCGELRLPESTLPFAGELIQVRDDESDWEGAAERVLHSFGLSMLVSQAHYPAVAAWIDNHHLRTRLVYYRVPDRVAGTRPPDHRGHDILAAKLDVRDGPFQPWLTAELSRRAGYACVETMAEFQQADRALTRSGQIKDSGGRHEKDDRTRIDDRSSYVLGWSNEQKIAALLATASTLTAEHGTATTGSKALEGKLQAAADRDAVLAKLGELTDFADLDWEQAARQVADLENERRQIESSSGELQRLTKALQDAESEIKTRETQQATAQKEHGRVSGLLEVAQLAEQQTAARLAEPEAENAQHQFTRLAADIGSLPATPEAYEQLQAEAQSRLTRAVETATRSQHQAASRAVAHMVNFGRSYPHLTTEMDDSVHAAGEYRRLRAQLVEDDLPRFEADFKLYLNTNTIRDIATFHSQLTKQSEMIKERIEIINQSLVSIDYNTGRYIRLEGDRNPSTDMRDFIADMRACTDSALSGDDADQYSEQKFLQVQRLVERFKGREGHTEADKQWARRVTDVRNWFVFAASERWRNDDTEHETYSDSGGKSGGQKEKLAYTILAASLAYQFKLDHDPGPSRTFRFVVIDEAFGRGSEESARFALRLFQSLGLQLLIVTPLQKIHVIEPFVAAVGYVDNPGGSYSRLQTLTIDEYRARRQLHVHQRGAVEIGAH</sequence>
<dbReference type="Pfam" id="PF13558">
    <property type="entry name" value="SbcC_Walker_B"/>
    <property type="match status" value="1"/>
</dbReference>
<gene>
    <name evidence="2" type="ORF">ACFPIJ_04495</name>
</gene>
<dbReference type="RefSeq" id="WP_380113316.1">
    <property type="nucleotide sequence ID" value="NZ_JBHSIU010000007.1"/>
</dbReference>
<keyword evidence="2" id="KW-0067">ATP-binding</keyword>
<dbReference type="Proteomes" id="UP001595912">
    <property type="component" value="Unassembled WGS sequence"/>
</dbReference>
<keyword evidence="2" id="KW-0547">Nucleotide-binding</keyword>
<keyword evidence="1" id="KW-0175">Coiled coil</keyword>
<dbReference type="EMBL" id="JBHSIU010000007">
    <property type="protein sequence ID" value="MFC4997082.1"/>
    <property type="molecule type" value="Genomic_DNA"/>
</dbReference>